<evidence type="ECO:0000313" key="1">
    <source>
        <dbReference type="EMBL" id="JAH61209.1"/>
    </source>
</evidence>
<protein>
    <submittedName>
        <fullName evidence="1">Uncharacterized protein</fullName>
    </submittedName>
</protein>
<organism evidence="1">
    <name type="scientific">Anguilla anguilla</name>
    <name type="common">European freshwater eel</name>
    <name type="synonym">Muraena anguilla</name>
    <dbReference type="NCBI Taxonomy" id="7936"/>
    <lineage>
        <taxon>Eukaryota</taxon>
        <taxon>Metazoa</taxon>
        <taxon>Chordata</taxon>
        <taxon>Craniata</taxon>
        <taxon>Vertebrata</taxon>
        <taxon>Euteleostomi</taxon>
        <taxon>Actinopterygii</taxon>
        <taxon>Neopterygii</taxon>
        <taxon>Teleostei</taxon>
        <taxon>Anguilliformes</taxon>
        <taxon>Anguillidae</taxon>
        <taxon>Anguilla</taxon>
    </lineage>
</organism>
<reference evidence="1" key="2">
    <citation type="journal article" date="2015" name="Fish Shellfish Immunol.">
        <title>Early steps in the European eel (Anguilla anguilla)-Vibrio vulnificus interaction in the gills: Role of the RtxA13 toxin.</title>
        <authorList>
            <person name="Callol A."/>
            <person name="Pajuelo D."/>
            <person name="Ebbesson L."/>
            <person name="Teles M."/>
            <person name="MacKenzie S."/>
            <person name="Amaro C."/>
        </authorList>
    </citation>
    <scope>NUCLEOTIDE SEQUENCE</scope>
</reference>
<accession>A0A0E9U5K8</accession>
<name>A0A0E9U5K8_ANGAN</name>
<reference evidence="1" key="1">
    <citation type="submission" date="2014-11" db="EMBL/GenBank/DDBJ databases">
        <authorList>
            <person name="Amaro Gonzalez C."/>
        </authorList>
    </citation>
    <scope>NUCLEOTIDE SEQUENCE</scope>
</reference>
<sequence>MDSTQTPIPYTDPYPDTP</sequence>
<proteinExistence type="predicted"/>
<dbReference type="EMBL" id="GBXM01047368">
    <property type="protein sequence ID" value="JAH61209.1"/>
    <property type="molecule type" value="Transcribed_RNA"/>
</dbReference>
<dbReference type="AlphaFoldDB" id="A0A0E9U5K8"/>